<dbReference type="InterPro" id="IPR036250">
    <property type="entry name" value="AcylCo_DH-like_C"/>
</dbReference>
<reference evidence="2" key="1">
    <citation type="journal article" date="2019" name="Int. J. Syst. Evol. Microbiol.">
        <title>The Global Catalogue of Microorganisms (GCM) 10K type strain sequencing project: providing services to taxonomists for standard genome sequencing and annotation.</title>
        <authorList>
            <consortium name="The Broad Institute Genomics Platform"/>
            <consortium name="The Broad Institute Genome Sequencing Center for Infectious Disease"/>
            <person name="Wu L."/>
            <person name="Ma J."/>
        </authorList>
    </citation>
    <scope>NUCLEOTIDE SEQUENCE [LARGE SCALE GENOMIC DNA]</scope>
    <source>
        <strain evidence="2">CGMCC 1.15772</strain>
    </source>
</reference>
<dbReference type="InterPro" id="IPR009100">
    <property type="entry name" value="AcylCoA_DH/oxidase_NM_dom_sf"/>
</dbReference>
<gene>
    <name evidence="1" type="ORF">ACFQRL_00160</name>
</gene>
<dbReference type="SUPFAM" id="SSF56645">
    <property type="entry name" value="Acyl-CoA dehydrogenase NM domain-like"/>
    <property type="match status" value="1"/>
</dbReference>
<dbReference type="SUPFAM" id="SSF47203">
    <property type="entry name" value="Acyl-CoA dehydrogenase C-terminal domain-like"/>
    <property type="match status" value="1"/>
</dbReference>
<comment type="caution">
    <text evidence="1">The sequence shown here is derived from an EMBL/GenBank/DDBJ whole genome shotgun (WGS) entry which is preliminary data.</text>
</comment>
<evidence type="ECO:0000313" key="1">
    <source>
        <dbReference type="EMBL" id="MFC7267361.1"/>
    </source>
</evidence>
<evidence type="ECO:0000313" key="2">
    <source>
        <dbReference type="Proteomes" id="UP001596507"/>
    </source>
</evidence>
<dbReference type="EMBL" id="JBHTBE010000001">
    <property type="protein sequence ID" value="MFC7267361.1"/>
    <property type="molecule type" value="Genomic_DNA"/>
</dbReference>
<accession>A0ABW2HCA6</accession>
<proteinExistence type="predicted"/>
<organism evidence="1 2">
    <name type="scientific">Microbacterium fluvii</name>
    <dbReference type="NCBI Taxonomy" id="415215"/>
    <lineage>
        <taxon>Bacteria</taxon>
        <taxon>Bacillati</taxon>
        <taxon>Actinomycetota</taxon>
        <taxon>Actinomycetes</taxon>
        <taxon>Micrococcales</taxon>
        <taxon>Microbacteriaceae</taxon>
        <taxon>Microbacterium</taxon>
    </lineage>
</organism>
<dbReference type="Gene3D" id="1.20.140.10">
    <property type="entry name" value="Butyryl-CoA Dehydrogenase, subunit A, domain 3"/>
    <property type="match status" value="1"/>
</dbReference>
<protein>
    <submittedName>
        <fullName evidence="1">Acyl-CoA dehydrogenase</fullName>
    </submittedName>
</protein>
<dbReference type="Proteomes" id="UP001596507">
    <property type="component" value="Unassembled WGS sequence"/>
</dbReference>
<keyword evidence="2" id="KW-1185">Reference proteome</keyword>
<sequence length="281" mass="29458">MSGPPAFSSLDALSILAQAAETADGAPAFEALGAGPDSTWGVFAAEAPDLRLTADRDADGSWTLSGTKPWCSLAEQLSHALVTAWTGPGTRRLFAVALRSPGVTAHRGPWVSRGLSQIVSAAVDFQGVPAEPVGDDEWYLRRPGFAWGGIGVAAVWWGAAMPLRDALARAAEREEADQLALAGLGEADAALWAARAVLAEAADAADAGTEADAAKVLAERCRAVVAEAVEHVLIIADHALGPAPLTSDEHHARRVADLRIYLRQHHAQRDAARLGRLLVRP</sequence>
<dbReference type="InterPro" id="IPR046373">
    <property type="entry name" value="Acyl-CoA_Oxase/DH_mid-dom_sf"/>
</dbReference>
<name>A0ABW2HCA6_9MICO</name>
<dbReference type="RefSeq" id="WP_262872315.1">
    <property type="nucleotide sequence ID" value="NZ_BAABKW010000008.1"/>
</dbReference>
<dbReference type="Gene3D" id="2.40.110.10">
    <property type="entry name" value="Butyryl-CoA Dehydrogenase, subunit A, domain 2"/>
    <property type="match status" value="1"/>
</dbReference>